<dbReference type="InterPro" id="IPR036291">
    <property type="entry name" value="NAD(P)-bd_dom_sf"/>
</dbReference>
<dbReference type="PRINTS" id="PR00085">
    <property type="entry name" value="THFDHDRGNASE"/>
</dbReference>
<evidence type="ECO:0000259" key="13">
    <source>
        <dbReference type="Pfam" id="PF00763"/>
    </source>
</evidence>
<evidence type="ECO:0000313" key="15">
    <source>
        <dbReference type="EMBL" id="MBS3058856.1"/>
    </source>
</evidence>
<evidence type="ECO:0000256" key="10">
    <source>
        <dbReference type="ARBA" id="ARBA00023167"/>
    </source>
</evidence>
<proteinExistence type="inferred from homology"/>
<dbReference type="Pfam" id="PF00763">
    <property type="entry name" value="THF_DHG_CYH"/>
    <property type="match status" value="1"/>
</dbReference>
<dbReference type="FunFam" id="3.40.50.720:FF:000094">
    <property type="entry name" value="Bifunctional protein FolD"/>
    <property type="match status" value="1"/>
</dbReference>
<dbReference type="EC" id="1.5.1.5" evidence="12"/>
<feature type="binding site" evidence="12">
    <location>
        <position position="231"/>
    </location>
    <ligand>
        <name>NADP(+)</name>
        <dbReference type="ChEBI" id="CHEBI:58349"/>
    </ligand>
</feature>
<dbReference type="GO" id="GO:0009086">
    <property type="term" value="P:methionine biosynthetic process"/>
    <property type="evidence" value="ECO:0007669"/>
    <property type="project" value="UniProtKB-KW"/>
</dbReference>
<accession>A0A8T4L7B9</accession>
<keyword evidence="4 12" id="KW-0028">Amino-acid biosynthesis</keyword>
<comment type="caution">
    <text evidence="12">Lacks conserved residue(s) required for the propagation of feature annotation.</text>
</comment>
<dbReference type="GO" id="GO:0005829">
    <property type="term" value="C:cytosol"/>
    <property type="evidence" value="ECO:0007669"/>
    <property type="project" value="TreeGrafter"/>
</dbReference>
<keyword evidence="6 12" id="KW-0378">Hydrolase</keyword>
<keyword evidence="10 12" id="KW-0486">Methionine biosynthesis</keyword>
<comment type="catalytic activity">
    <reaction evidence="12">
        <text>(6R)-5,10-methylene-5,6,7,8-tetrahydrofolate + NADP(+) = (6R)-5,10-methenyltetrahydrofolate + NADPH</text>
        <dbReference type="Rhea" id="RHEA:22812"/>
        <dbReference type="ChEBI" id="CHEBI:15636"/>
        <dbReference type="ChEBI" id="CHEBI:57455"/>
        <dbReference type="ChEBI" id="CHEBI:57783"/>
        <dbReference type="ChEBI" id="CHEBI:58349"/>
        <dbReference type="EC" id="1.5.1.5"/>
    </reaction>
</comment>
<feature type="binding site" evidence="12">
    <location>
        <begin position="165"/>
        <end position="167"/>
    </location>
    <ligand>
        <name>NADP(+)</name>
        <dbReference type="ChEBI" id="CHEBI:58349"/>
    </ligand>
</feature>
<dbReference type="SUPFAM" id="SSF53223">
    <property type="entry name" value="Aminoacid dehydrogenase-like, N-terminal domain"/>
    <property type="match status" value="1"/>
</dbReference>
<dbReference type="AlphaFoldDB" id="A0A8T4L7B9"/>
<dbReference type="Gene3D" id="3.40.50.10860">
    <property type="entry name" value="Leucine Dehydrogenase, chain A, domain 1"/>
    <property type="match status" value="1"/>
</dbReference>
<evidence type="ECO:0000256" key="2">
    <source>
        <dbReference type="ARBA" id="ARBA00011738"/>
    </source>
</evidence>
<comment type="caution">
    <text evidence="15">The sequence shown here is derived from an EMBL/GenBank/DDBJ whole genome shotgun (WGS) entry which is preliminary data.</text>
</comment>
<comment type="function">
    <text evidence="12">Catalyzes the oxidation of 5,10-methylenetetrahydrofolate to 5,10-methenyltetrahydrofolate and then the hydrolysis of 5,10-methenyltetrahydrofolate to 10-formyltetrahydrofolate.</text>
</comment>
<dbReference type="InterPro" id="IPR000672">
    <property type="entry name" value="THF_DH/CycHdrlase"/>
</dbReference>
<evidence type="ECO:0000256" key="12">
    <source>
        <dbReference type="HAMAP-Rule" id="MF_01576"/>
    </source>
</evidence>
<gene>
    <name evidence="12" type="primary">folD</name>
    <name evidence="15" type="ORF">J4224_00330</name>
</gene>
<dbReference type="Pfam" id="PF02882">
    <property type="entry name" value="THF_DHG_CYH_C"/>
    <property type="match status" value="1"/>
</dbReference>
<comment type="pathway">
    <text evidence="1 12">One-carbon metabolism; tetrahydrofolate interconversion.</text>
</comment>
<dbReference type="GO" id="GO:0006164">
    <property type="term" value="P:purine nucleotide biosynthetic process"/>
    <property type="evidence" value="ECO:0007669"/>
    <property type="project" value="UniProtKB-KW"/>
</dbReference>
<sequence length="285" mass="30596">MAAKILNGKEAANQIYSELEKEIFELKKKLVEPGLAIVQLGSVPESSIYVNKKIEKAKSLGINALKVSLNDNVSLDHLAEKIVSLNNDRRFHGIIVQLPLPEHLDPVKVMELINPEKDVDGFSSVNQGRLFAGKPYFVPATAKGIMALLKSTKQKIAGKKAVVLGRSSTVGRPVAALLMKENATVTVCHSKTKDLEKETMQADILVSAAGKPGLIKAEMVKKGAIVIDVGITMQGKKLVGDVDFESVKNRASFISPVPGGVGPMTVASLMQNTVLAAKRSLHEEA</sequence>
<evidence type="ECO:0000256" key="5">
    <source>
        <dbReference type="ARBA" id="ARBA00022755"/>
    </source>
</evidence>
<dbReference type="CDD" id="cd01080">
    <property type="entry name" value="NAD_bind_m-THF_DH_Cyclohyd"/>
    <property type="match status" value="1"/>
</dbReference>
<dbReference type="GO" id="GO:0004477">
    <property type="term" value="F:methenyltetrahydrofolate cyclohydrolase activity"/>
    <property type="evidence" value="ECO:0007669"/>
    <property type="project" value="UniProtKB-UniRule"/>
</dbReference>
<dbReference type="InterPro" id="IPR020631">
    <property type="entry name" value="THF_DH/CycHdrlase_NAD-bd_dom"/>
</dbReference>
<evidence type="ECO:0000313" key="16">
    <source>
        <dbReference type="Proteomes" id="UP000683213"/>
    </source>
</evidence>
<comment type="subunit">
    <text evidence="2 12">Homodimer.</text>
</comment>
<organism evidence="15 16">
    <name type="scientific">Candidatus Iainarchaeum sp</name>
    <dbReference type="NCBI Taxonomy" id="3101447"/>
    <lineage>
        <taxon>Archaea</taxon>
        <taxon>Candidatus Iainarchaeota</taxon>
        <taxon>Candidatus Iainarchaeia</taxon>
        <taxon>Candidatus Iainarchaeales</taxon>
        <taxon>Candidatus Iainarchaeaceae</taxon>
        <taxon>Candidatus Iainarchaeum</taxon>
    </lineage>
</organism>
<dbReference type="EMBL" id="JAGVWF010000004">
    <property type="protein sequence ID" value="MBS3058856.1"/>
    <property type="molecule type" value="Genomic_DNA"/>
</dbReference>
<dbReference type="SUPFAM" id="SSF51735">
    <property type="entry name" value="NAD(P)-binding Rossmann-fold domains"/>
    <property type="match status" value="1"/>
</dbReference>
<dbReference type="GO" id="GO:0035999">
    <property type="term" value="P:tetrahydrofolate interconversion"/>
    <property type="evidence" value="ECO:0007669"/>
    <property type="project" value="UniProtKB-UniRule"/>
</dbReference>
<evidence type="ECO:0000259" key="14">
    <source>
        <dbReference type="Pfam" id="PF02882"/>
    </source>
</evidence>
<dbReference type="PROSITE" id="PS00767">
    <property type="entry name" value="THF_DHG_CYH_2"/>
    <property type="match status" value="1"/>
</dbReference>
<protein>
    <recommendedName>
        <fullName evidence="12">Bifunctional protein FolD</fullName>
    </recommendedName>
    <domain>
        <recommendedName>
            <fullName evidence="12">Methylenetetrahydrofolate dehydrogenase</fullName>
            <ecNumber evidence="12">1.5.1.5</ecNumber>
        </recommendedName>
    </domain>
    <domain>
        <recommendedName>
            <fullName evidence="12">Methenyltetrahydrofolate cyclohydrolase</fullName>
            <ecNumber evidence="12">3.5.4.9</ecNumber>
        </recommendedName>
    </domain>
</protein>
<evidence type="ECO:0000256" key="8">
    <source>
        <dbReference type="ARBA" id="ARBA00023002"/>
    </source>
</evidence>
<evidence type="ECO:0000256" key="1">
    <source>
        <dbReference type="ARBA" id="ARBA00004777"/>
    </source>
</evidence>
<evidence type="ECO:0000256" key="3">
    <source>
        <dbReference type="ARBA" id="ARBA00022563"/>
    </source>
</evidence>
<dbReference type="PANTHER" id="PTHR48099">
    <property type="entry name" value="C-1-TETRAHYDROFOLATE SYNTHASE, CYTOPLASMIC-RELATED"/>
    <property type="match status" value="1"/>
</dbReference>
<keyword evidence="3 12" id="KW-0554">One-carbon metabolism</keyword>
<dbReference type="EC" id="3.5.4.9" evidence="12"/>
<feature type="domain" description="Tetrahydrofolate dehydrogenase/cyclohydrolase catalytic" evidence="13">
    <location>
        <begin position="6"/>
        <end position="120"/>
    </location>
</feature>
<name>A0A8T4L7B9_9ARCH</name>
<dbReference type="Gene3D" id="3.40.50.720">
    <property type="entry name" value="NAD(P)-binding Rossmann-like Domain"/>
    <property type="match status" value="1"/>
</dbReference>
<dbReference type="PANTHER" id="PTHR48099:SF5">
    <property type="entry name" value="C-1-TETRAHYDROFOLATE SYNTHASE, CYTOPLASMIC"/>
    <property type="match status" value="1"/>
</dbReference>
<comment type="catalytic activity">
    <reaction evidence="12">
        <text>(6R)-5,10-methenyltetrahydrofolate + H2O = (6R)-10-formyltetrahydrofolate + H(+)</text>
        <dbReference type="Rhea" id="RHEA:23700"/>
        <dbReference type="ChEBI" id="CHEBI:15377"/>
        <dbReference type="ChEBI" id="CHEBI:15378"/>
        <dbReference type="ChEBI" id="CHEBI:57455"/>
        <dbReference type="ChEBI" id="CHEBI:195366"/>
        <dbReference type="EC" id="3.5.4.9"/>
    </reaction>
</comment>
<evidence type="ECO:0000256" key="11">
    <source>
        <dbReference type="ARBA" id="ARBA00023268"/>
    </source>
</evidence>
<dbReference type="HAMAP" id="MF_01576">
    <property type="entry name" value="THF_DHG_CYH"/>
    <property type="match status" value="1"/>
</dbReference>
<reference evidence="15" key="1">
    <citation type="submission" date="2021-03" db="EMBL/GenBank/DDBJ databases">
        <authorList>
            <person name="Jaffe A."/>
        </authorList>
    </citation>
    <scope>NUCLEOTIDE SEQUENCE</scope>
    <source>
        <strain evidence="15">RIFCSPHIGHO2_01_FULL_GW2011_AR10_43_9</strain>
    </source>
</reference>
<keyword evidence="11 12" id="KW-0511">Multifunctional enzyme</keyword>
<dbReference type="InterPro" id="IPR020867">
    <property type="entry name" value="THF_DH/CycHdrlase_CS"/>
</dbReference>
<evidence type="ECO:0000256" key="7">
    <source>
        <dbReference type="ARBA" id="ARBA00022857"/>
    </source>
</evidence>
<dbReference type="FunFam" id="3.40.50.10860:FF:000005">
    <property type="entry name" value="C-1-tetrahydrofolate synthase, cytoplasmic, putative"/>
    <property type="match status" value="1"/>
</dbReference>
<keyword evidence="9 12" id="KW-0368">Histidine biosynthesis</keyword>
<keyword evidence="5 12" id="KW-0658">Purine biosynthesis</keyword>
<dbReference type="InterPro" id="IPR046346">
    <property type="entry name" value="Aminoacid_DH-like_N_sf"/>
</dbReference>
<evidence type="ECO:0000256" key="9">
    <source>
        <dbReference type="ARBA" id="ARBA00023102"/>
    </source>
</evidence>
<keyword evidence="8 12" id="KW-0560">Oxidoreductase</keyword>
<comment type="similarity">
    <text evidence="12">Belongs to the tetrahydrofolate dehydrogenase/cyclohydrolase family.</text>
</comment>
<dbReference type="Proteomes" id="UP000683213">
    <property type="component" value="Unassembled WGS sequence"/>
</dbReference>
<evidence type="ECO:0000256" key="6">
    <source>
        <dbReference type="ARBA" id="ARBA00022801"/>
    </source>
</evidence>
<feature type="domain" description="Tetrahydrofolate dehydrogenase/cyclohydrolase NAD(P)-binding" evidence="14">
    <location>
        <begin position="139"/>
        <end position="280"/>
    </location>
</feature>
<dbReference type="GO" id="GO:0004488">
    <property type="term" value="F:methylenetetrahydrofolate dehydrogenase (NADP+) activity"/>
    <property type="evidence" value="ECO:0007669"/>
    <property type="project" value="UniProtKB-UniRule"/>
</dbReference>
<dbReference type="GO" id="GO:0000105">
    <property type="term" value="P:L-histidine biosynthetic process"/>
    <property type="evidence" value="ECO:0007669"/>
    <property type="project" value="UniProtKB-KW"/>
</dbReference>
<dbReference type="InterPro" id="IPR020630">
    <property type="entry name" value="THF_DH/CycHdrlase_cat_dom"/>
</dbReference>
<evidence type="ECO:0000256" key="4">
    <source>
        <dbReference type="ARBA" id="ARBA00022605"/>
    </source>
</evidence>
<keyword evidence="7 12" id="KW-0521">NADP</keyword>
<reference evidence="15" key="2">
    <citation type="submission" date="2021-05" db="EMBL/GenBank/DDBJ databases">
        <title>Protein family content uncovers lineage relationships and bacterial pathway maintenance mechanisms in DPANN archaea.</title>
        <authorList>
            <person name="Castelle C.J."/>
            <person name="Meheust R."/>
            <person name="Jaffe A.L."/>
            <person name="Seitz K."/>
            <person name="Gong X."/>
            <person name="Baker B.J."/>
            <person name="Banfield J.F."/>
        </authorList>
    </citation>
    <scope>NUCLEOTIDE SEQUENCE</scope>
    <source>
        <strain evidence="15">RIFCSPHIGHO2_01_FULL_GW2011_AR10_43_9</strain>
    </source>
</reference>